<sequence>MAPVDHTHAPVVGYTDRLSARPGERITVHASATTPDARVRVLRIDHDGVAPVRTPVDVDVPDRVSVPHQDFDRGSYGAVPRPPALRTAVTFTAWVWPTALPPDRAGLLSQGDAASGPHAELALLADGTVEFAVRTGNGVVRVPGPVLRLRRWYLLVGGYGPDGARLEVRPLSRLADEDAATVTTTVSAGPLLAGDVPLLFAARRVDGERVGHFDGKLDGPSVFTDVPPDVDALAASSPAWQLGARAHWDLSRDIGGDRLLDVVDGRHGTLVNHPLRGVTGHDWSGDVLDWRHADAGYAAVHFHSDDLADCGWDPVLTVPLPDDLPGGCYAVELATAEGVDRLPFFVRPVARSARLAFLVPTLSYLAYALDHLHQPFAAEDPAEVAAPFARDNTLHSLYDRHTDGSGVAIASLRRPLLGMRDDHVFRYTRSPHQHSEDLHLVGWLRRQGFAFDVLTDHDLHGDGVAAIEGYAAVVTGSHPEYWTGAMLDAVGAYLDGGGNLGYLGGNGAYWVTGIDPRQPHVAELRRGYAGVRTWESEPGELVLAATGEPGGLWQERGRAPHRLFGIGTTAAGMRTGGSYQLVGDHPLLAGLDRDRPLGAFGAVLGGAASFETDGVDPLLGSPPGTVLLGRAMLGDTYVSGDTGPAVPHPLGDPVDRRRADLTLLRAPGGGEVFATGSIGWCGALSHDKDDNDVSRLTAAVLRRFGAGPDHEESTDAVAP</sequence>
<protein>
    <submittedName>
        <fullName evidence="2">N,N-dimethylformamidase</fullName>
    </submittedName>
</protein>
<proteinExistence type="predicted"/>
<gene>
    <name evidence="2" type="ORF">B0I31_102419</name>
</gene>
<name>A0A2P8IG61_SACCR</name>
<accession>A0A2P8IG61</accession>
<dbReference type="AlphaFoldDB" id="A0A2P8IG61"/>
<comment type="caution">
    <text evidence="2">The sequence shown here is derived from an EMBL/GenBank/DDBJ whole genome shotgun (WGS) entry which is preliminary data.</text>
</comment>
<evidence type="ECO:0000259" key="1">
    <source>
        <dbReference type="Pfam" id="PF20254"/>
    </source>
</evidence>
<dbReference type="InterPro" id="IPR013320">
    <property type="entry name" value="ConA-like_dom_sf"/>
</dbReference>
<reference evidence="2 3" key="1">
    <citation type="submission" date="2018-03" db="EMBL/GenBank/DDBJ databases">
        <title>Genomic Encyclopedia of Type Strains, Phase III (KMG-III): the genomes of soil and plant-associated and newly described type strains.</title>
        <authorList>
            <person name="Whitman W."/>
        </authorList>
    </citation>
    <scope>NUCLEOTIDE SEQUENCE [LARGE SCALE GENOMIC DNA]</scope>
    <source>
        <strain evidence="2 3">CGMCC 4.7097</strain>
    </source>
</reference>
<organism evidence="2 3">
    <name type="scientific">Saccharothrix carnea</name>
    <dbReference type="NCBI Taxonomy" id="1280637"/>
    <lineage>
        <taxon>Bacteria</taxon>
        <taxon>Bacillati</taxon>
        <taxon>Actinomycetota</taxon>
        <taxon>Actinomycetes</taxon>
        <taxon>Pseudonocardiales</taxon>
        <taxon>Pseudonocardiaceae</taxon>
        <taxon>Saccharothrix</taxon>
    </lineage>
</organism>
<evidence type="ECO:0000313" key="3">
    <source>
        <dbReference type="Proteomes" id="UP000241118"/>
    </source>
</evidence>
<dbReference type="Pfam" id="PF20254">
    <property type="entry name" value="DMFA2_C"/>
    <property type="match status" value="1"/>
</dbReference>
<dbReference type="SUPFAM" id="SSF49899">
    <property type="entry name" value="Concanavalin A-like lectins/glucanases"/>
    <property type="match status" value="1"/>
</dbReference>
<dbReference type="InterPro" id="IPR046540">
    <property type="entry name" value="DMFA2_C"/>
</dbReference>
<dbReference type="EMBL" id="PYAX01000002">
    <property type="protein sequence ID" value="PSL57440.1"/>
    <property type="molecule type" value="Genomic_DNA"/>
</dbReference>
<dbReference type="RefSeq" id="WP_106614381.1">
    <property type="nucleotide sequence ID" value="NZ_PYAX01000002.1"/>
</dbReference>
<dbReference type="OrthoDB" id="505641at2"/>
<feature type="domain" description="N,N-dimethylformamidase beta subunit-like C-terminal" evidence="1">
    <location>
        <begin position="277"/>
        <end position="687"/>
    </location>
</feature>
<evidence type="ECO:0000313" key="2">
    <source>
        <dbReference type="EMBL" id="PSL57440.1"/>
    </source>
</evidence>
<dbReference type="Proteomes" id="UP000241118">
    <property type="component" value="Unassembled WGS sequence"/>
</dbReference>
<keyword evidence="3" id="KW-1185">Reference proteome</keyword>